<feature type="compositionally biased region" description="Basic and acidic residues" evidence="1">
    <location>
        <begin position="94"/>
        <end position="105"/>
    </location>
</feature>
<keyword evidence="3" id="KW-1185">Reference proteome</keyword>
<proteinExistence type="predicted"/>
<sequence length="135" mass="14957">AQATRLGGLLAAYHHTEADTHAPSRKVKRRARRQVGFLRAQIRLAAEQQTEMHLRLSDLLLEARSRAALDLVPRRDGPAVDNQRADSGVGVFPEGRDEHEDDARRGAPGFLAGRVDVLALRRQTSMPDMRTSFPG</sequence>
<evidence type="ECO:0000313" key="2">
    <source>
        <dbReference type="EMBL" id="KAG5916507.1"/>
    </source>
</evidence>
<dbReference type="Proteomes" id="UP000811619">
    <property type="component" value="Unassembled WGS sequence"/>
</dbReference>
<organism evidence="2 3">
    <name type="scientific">Claviceps africana</name>
    <dbReference type="NCBI Taxonomy" id="83212"/>
    <lineage>
        <taxon>Eukaryota</taxon>
        <taxon>Fungi</taxon>
        <taxon>Dikarya</taxon>
        <taxon>Ascomycota</taxon>
        <taxon>Pezizomycotina</taxon>
        <taxon>Sordariomycetes</taxon>
        <taxon>Hypocreomycetidae</taxon>
        <taxon>Hypocreales</taxon>
        <taxon>Clavicipitaceae</taxon>
        <taxon>Claviceps</taxon>
    </lineage>
</organism>
<name>A0A8K0J0S0_9HYPO</name>
<comment type="caution">
    <text evidence="2">The sequence shown here is derived from an EMBL/GenBank/DDBJ whole genome shotgun (WGS) entry which is preliminary data.</text>
</comment>
<evidence type="ECO:0000313" key="3">
    <source>
        <dbReference type="Proteomes" id="UP000811619"/>
    </source>
</evidence>
<dbReference type="OrthoDB" id="4961285at2759"/>
<dbReference type="EMBL" id="SRPY01000887">
    <property type="protein sequence ID" value="KAG5916507.1"/>
    <property type="molecule type" value="Genomic_DNA"/>
</dbReference>
<gene>
    <name evidence="2" type="ORF">E4U42_007615</name>
</gene>
<feature type="region of interest" description="Disordered" evidence="1">
    <location>
        <begin position="75"/>
        <end position="108"/>
    </location>
</feature>
<protein>
    <submittedName>
        <fullName evidence="2">Uncharacterized protein</fullName>
    </submittedName>
</protein>
<reference evidence="2" key="1">
    <citation type="journal article" date="2020" name="bioRxiv">
        <title>Whole genome comparisons of ergot fungi reveals the divergence and evolution of species within the genus Claviceps are the result of varying mechanisms driving genome evolution and host range expansion.</title>
        <authorList>
            <person name="Wyka S.A."/>
            <person name="Mondo S.J."/>
            <person name="Liu M."/>
            <person name="Dettman J."/>
            <person name="Nalam V."/>
            <person name="Broders K.D."/>
        </authorList>
    </citation>
    <scope>NUCLEOTIDE SEQUENCE</scope>
    <source>
        <strain evidence="2">CCC 489</strain>
    </source>
</reference>
<feature type="non-terminal residue" evidence="2">
    <location>
        <position position="1"/>
    </location>
</feature>
<dbReference type="AlphaFoldDB" id="A0A8K0J0S0"/>
<evidence type="ECO:0000256" key="1">
    <source>
        <dbReference type="SAM" id="MobiDB-lite"/>
    </source>
</evidence>
<accession>A0A8K0J0S0</accession>